<keyword evidence="2" id="KW-1185">Reference proteome</keyword>
<protein>
    <submittedName>
        <fullName evidence="1">Uncharacterized protein</fullName>
    </submittedName>
</protein>
<dbReference type="VEuPathDB" id="FungiDB:ASPGLDRAFT_29165"/>
<accession>A0A1L9V8J5</accession>
<evidence type="ECO:0000313" key="1">
    <source>
        <dbReference type="EMBL" id="OJJ80172.1"/>
    </source>
</evidence>
<dbReference type="RefSeq" id="XP_022396870.1">
    <property type="nucleotide sequence ID" value="XM_022543828.1"/>
</dbReference>
<organism evidence="1 2">
    <name type="scientific">Aspergillus glaucus CBS 516.65</name>
    <dbReference type="NCBI Taxonomy" id="1160497"/>
    <lineage>
        <taxon>Eukaryota</taxon>
        <taxon>Fungi</taxon>
        <taxon>Dikarya</taxon>
        <taxon>Ascomycota</taxon>
        <taxon>Pezizomycotina</taxon>
        <taxon>Eurotiomycetes</taxon>
        <taxon>Eurotiomycetidae</taxon>
        <taxon>Eurotiales</taxon>
        <taxon>Aspergillaceae</taxon>
        <taxon>Aspergillus</taxon>
        <taxon>Aspergillus subgen. Aspergillus</taxon>
    </lineage>
</organism>
<evidence type="ECO:0000313" key="2">
    <source>
        <dbReference type="Proteomes" id="UP000184300"/>
    </source>
</evidence>
<dbReference type="AlphaFoldDB" id="A0A1L9V8J5"/>
<gene>
    <name evidence="1" type="ORF">ASPGLDRAFT_29165</name>
</gene>
<sequence>MVWLSTRNSASRARQLPTSVGFEGIRGGEDRGDKFLMRHDIIKHSANSVQTLERHGGKCSITDEGDLVEVVHIYPHTLNKWSKDDLERRRLSLFWAPKKASLSPENDGSYARSLFCDEHEEKVVLETNYHLLLDRRGRANSQTELSDGSPA</sequence>
<proteinExistence type="predicted"/>
<reference evidence="2" key="1">
    <citation type="journal article" date="2017" name="Genome Biol.">
        <title>Comparative genomics reveals high biological diversity and specific adaptations in the industrially and medically important fungal genus Aspergillus.</title>
        <authorList>
            <person name="de Vries R.P."/>
            <person name="Riley R."/>
            <person name="Wiebenga A."/>
            <person name="Aguilar-Osorio G."/>
            <person name="Amillis S."/>
            <person name="Uchima C.A."/>
            <person name="Anderluh G."/>
            <person name="Asadollahi M."/>
            <person name="Askin M."/>
            <person name="Barry K."/>
            <person name="Battaglia E."/>
            <person name="Bayram O."/>
            <person name="Benocci T."/>
            <person name="Braus-Stromeyer S.A."/>
            <person name="Caldana C."/>
            <person name="Canovas D."/>
            <person name="Cerqueira G.C."/>
            <person name="Chen F."/>
            <person name="Chen W."/>
            <person name="Choi C."/>
            <person name="Clum A."/>
            <person name="Dos Santos R.A."/>
            <person name="Damasio A.R."/>
            <person name="Diallinas G."/>
            <person name="Emri T."/>
            <person name="Fekete E."/>
            <person name="Flipphi M."/>
            <person name="Freyberg S."/>
            <person name="Gallo A."/>
            <person name="Gournas C."/>
            <person name="Habgood R."/>
            <person name="Hainaut M."/>
            <person name="Harispe M.L."/>
            <person name="Henrissat B."/>
            <person name="Hilden K.S."/>
            <person name="Hope R."/>
            <person name="Hossain A."/>
            <person name="Karabika E."/>
            <person name="Karaffa L."/>
            <person name="Karanyi Z."/>
            <person name="Krasevec N."/>
            <person name="Kuo A."/>
            <person name="Kusch H."/>
            <person name="LaButti K."/>
            <person name="Lagendijk E.L."/>
            <person name="Lapidus A."/>
            <person name="Levasseur A."/>
            <person name="Lindquist E."/>
            <person name="Lipzen A."/>
            <person name="Logrieco A.F."/>
            <person name="MacCabe A."/>
            <person name="Maekelae M.R."/>
            <person name="Malavazi I."/>
            <person name="Melin P."/>
            <person name="Meyer V."/>
            <person name="Mielnichuk N."/>
            <person name="Miskei M."/>
            <person name="Molnar A.P."/>
            <person name="Mule G."/>
            <person name="Ngan C.Y."/>
            <person name="Orejas M."/>
            <person name="Orosz E."/>
            <person name="Ouedraogo J.P."/>
            <person name="Overkamp K.M."/>
            <person name="Park H.-S."/>
            <person name="Perrone G."/>
            <person name="Piumi F."/>
            <person name="Punt P.J."/>
            <person name="Ram A.F."/>
            <person name="Ramon A."/>
            <person name="Rauscher S."/>
            <person name="Record E."/>
            <person name="Riano-Pachon D.M."/>
            <person name="Robert V."/>
            <person name="Roehrig J."/>
            <person name="Ruller R."/>
            <person name="Salamov A."/>
            <person name="Salih N.S."/>
            <person name="Samson R.A."/>
            <person name="Sandor E."/>
            <person name="Sanguinetti M."/>
            <person name="Schuetze T."/>
            <person name="Sepcic K."/>
            <person name="Shelest E."/>
            <person name="Sherlock G."/>
            <person name="Sophianopoulou V."/>
            <person name="Squina F.M."/>
            <person name="Sun H."/>
            <person name="Susca A."/>
            <person name="Todd R.B."/>
            <person name="Tsang A."/>
            <person name="Unkles S.E."/>
            <person name="van de Wiele N."/>
            <person name="van Rossen-Uffink D."/>
            <person name="Oliveira J.V."/>
            <person name="Vesth T.C."/>
            <person name="Visser J."/>
            <person name="Yu J.-H."/>
            <person name="Zhou M."/>
            <person name="Andersen M.R."/>
            <person name="Archer D.B."/>
            <person name="Baker S.E."/>
            <person name="Benoit I."/>
            <person name="Brakhage A.A."/>
            <person name="Braus G.H."/>
            <person name="Fischer R."/>
            <person name="Frisvad J.C."/>
            <person name="Goldman G.H."/>
            <person name="Houbraken J."/>
            <person name="Oakley B."/>
            <person name="Pocsi I."/>
            <person name="Scazzocchio C."/>
            <person name="Seiboth B."/>
            <person name="vanKuyk P.A."/>
            <person name="Wortman J."/>
            <person name="Dyer P.S."/>
            <person name="Grigoriev I.V."/>
        </authorList>
    </citation>
    <scope>NUCLEOTIDE SEQUENCE [LARGE SCALE GENOMIC DNA]</scope>
    <source>
        <strain evidence="2">CBS 516.65</strain>
    </source>
</reference>
<dbReference type="GeneID" id="34460089"/>
<dbReference type="Proteomes" id="UP000184300">
    <property type="component" value="Unassembled WGS sequence"/>
</dbReference>
<name>A0A1L9V8J5_ASPGL</name>
<dbReference type="EMBL" id="KV878912">
    <property type="protein sequence ID" value="OJJ80172.1"/>
    <property type="molecule type" value="Genomic_DNA"/>
</dbReference>